<dbReference type="Pfam" id="PF21694">
    <property type="entry name" value="DNA_pol3_delta_C"/>
    <property type="match status" value="1"/>
</dbReference>
<proteinExistence type="inferred from homology"/>
<dbReference type="OrthoDB" id="9775929at2"/>
<dbReference type="InterPro" id="IPR027417">
    <property type="entry name" value="P-loop_NTPase"/>
</dbReference>
<evidence type="ECO:0000256" key="7">
    <source>
        <dbReference type="ARBA" id="ARBA00034754"/>
    </source>
</evidence>
<evidence type="ECO:0000259" key="9">
    <source>
        <dbReference type="Pfam" id="PF06144"/>
    </source>
</evidence>
<comment type="caution">
    <text evidence="11">The sequence shown here is derived from an EMBL/GenBank/DDBJ whole genome shotgun (WGS) entry which is preliminary data.</text>
</comment>
<dbReference type="GO" id="GO:0003887">
    <property type="term" value="F:DNA-directed DNA polymerase activity"/>
    <property type="evidence" value="ECO:0007669"/>
    <property type="project" value="UniProtKB-KW"/>
</dbReference>
<sequence>MTLQNELAKIRQGKVSPVYLVTGTEQYLSDMFKKVLREQVLEDQDDEMNAIRFDMETTPIAIALDEARTLPFFGDRRLVQIDNPYFLTGERGKGGVVHDVEELIAYLQDPLETTVLVIYAPYDKLDNRKKIVKELKNKAVLISANTMKEKETRQYVRQAIGDMGYAITPEALEALFQLSNMDLSKIMGELEKLFLYTSETKKITKPIVESLVPKSLEQNIFELVEFVMGRKLDKALTLHRELLLSGEDSIKLNAILMQHFRLLIQVKIMLEMGYQQSNIVDVLKVHPYRIKLAMGQVRRYQLKELGSIFDELVENDLKFKTGQMDKELLFELFLLKHGAKS</sequence>
<dbReference type="InterPro" id="IPR008921">
    <property type="entry name" value="DNA_pol3_clamp-load_cplx_C"/>
</dbReference>
<dbReference type="InterPro" id="IPR048466">
    <property type="entry name" value="DNA_pol3_delta-like_C"/>
</dbReference>
<dbReference type="EMBL" id="NGKA01000004">
    <property type="protein sequence ID" value="RSU13996.1"/>
    <property type="molecule type" value="Genomic_DNA"/>
</dbReference>
<name>A0A430B108_9ENTE</name>
<dbReference type="NCBIfam" id="TIGR01128">
    <property type="entry name" value="holA"/>
    <property type="match status" value="1"/>
</dbReference>
<gene>
    <name evidence="11" type="ORF">CBF29_03680</name>
</gene>
<dbReference type="Gene3D" id="1.10.8.60">
    <property type="match status" value="1"/>
</dbReference>
<dbReference type="Gene3D" id="3.40.50.300">
    <property type="entry name" value="P-loop containing nucleotide triphosphate hydrolases"/>
    <property type="match status" value="1"/>
</dbReference>
<organism evidence="11 12">
    <name type="scientific">Vagococcus elongatus</name>
    <dbReference type="NCBI Taxonomy" id="180344"/>
    <lineage>
        <taxon>Bacteria</taxon>
        <taxon>Bacillati</taxon>
        <taxon>Bacillota</taxon>
        <taxon>Bacilli</taxon>
        <taxon>Lactobacillales</taxon>
        <taxon>Enterococcaceae</taxon>
        <taxon>Vagococcus</taxon>
    </lineage>
</organism>
<evidence type="ECO:0000313" key="12">
    <source>
        <dbReference type="Proteomes" id="UP000287605"/>
    </source>
</evidence>
<evidence type="ECO:0000313" key="11">
    <source>
        <dbReference type="EMBL" id="RSU13996.1"/>
    </source>
</evidence>
<accession>A0A430B108</accession>
<comment type="catalytic activity">
    <reaction evidence="8">
        <text>DNA(n) + a 2'-deoxyribonucleoside 5'-triphosphate = DNA(n+1) + diphosphate</text>
        <dbReference type="Rhea" id="RHEA:22508"/>
        <dbReference type="Rhea" id="RHEA-COMP:17339"/>
        <dbReference type="Rhea" id="RHEA-COMP:17340"/>
        <dbReference type="ChEBI" id="CHEBI:33019"/>
        <dbReference type="ChEBI" id="CHEBI:61560"/>
        <dbReference type="ChEBI" id="CHEBI:173112"/>
        <dbReference type="EC" id="2.7.7.7"/>
    </reaction>
</comment>
<evidence type="ECO:0000256" key="2">
    <source>
        <dbReference type="ARBA" id="ARBA00017703"/>
    </source>
</evidence>
<dbReference type="InterPro" id="IPR010372">
    <property type="entry name" value="DNA_pol3_delta_N"/>
</dbReference>
<keyword evidence="5" id="KW-0235">DNA replication</keyword>
<feature type="domain" description="DNA polymerase III delta subunit-like C-terminal" evidence="10">
    <location>
        <begin position="217"/>
        <end position="336"/>
    </location>
</feature>
<evidence type="ECO:0000256" key="1">
    <source>
        <dbReference type="ARBA" id="ARBA00012417"/>
    </source>
</evidence>
<dbReference type="AlphaFoldDB" id="A0A430B108"/>
<evidence type="ECO:0000256" key="4">
    <source>
        <dbReference type="ARBA" id="ARBA00022695"/>
    </source>
</evidence>
<keyword evidence="3" id="KW-0808">Transferase</keyword>
<dbReference type="PANTHER" id="PTHR34388:SF1">
    <property type="entry name" value="DNA POLYMERASE III SUBUNIT DELTA"/>
    <property type="match status" value="1"/>
</dbReference>
<dbReference type="SUPFAM" id="SSF52540">
    <property type="entry name" value="P-loop containing nucleoside triphosphate hydrolases"/>
    <property type="match status" value="1"/>
</dbReference>
<evidence type="ECO:0000256" key="6">
    <source>
        <dbReference type="ARBA" id="ARBA00022932"/>
    </source>
</evidence>
<dbReference type="SUPFAM" id="SSF48019">
    <property type="entry name" value="post-AAA+ oligomerization domain-like"/>
    <property type="match status" value="1"/>
</dbReference>
<dbReference type="GO" id="GO:0003677">
    <property type="term" value="F:DNA binding"/>
    <property type="evidence" value="ECO:0007669"/>
    <property type="project" value="InterPro"/>
</dbReference>
<dbReference type="GO" id="GO:0009360">
    <property type="term" value="C:DNA polymerase III complex"/>
    <property type="evidence" value="ECO:0007669"/>
    <property type="project" value="InterPro"/>
</dbReference>
<dbReference type="Pfam" id="PF06144">
    <property type="entry name" value="DNA_pol3_delta"/>
    <property type="match status" value="1"/>
</dbReference>
<evidence type="ECO:0000256" key="3">
    <source>
        <dbReference type="ARBA" id="ARBA00022679"/>
    </source>
</evidence>
<dbReference type="Gene3D" id="1.20.272.10">
    <property type="match status" value="1"/>
</dbReference>
<feature type="domain" description="DNA polymerase III delta N-terminal" evidence="9">
    <location>
        <begin position="19"/>
        <end position="144"/>
    </location>
</feature>
<protein>
    <recommendedName>
        <fullName evidence="2">DNA polymerase III subunit delta</fullName>
        <ecNumber evidence="1">2.7.7.7</ecNumber>
    </recommendedName>
</protein>
<keyword evidence="12" id="KW-1185">Reference proteome</keyword>
<reference evidence="11 12" key="1">
    <citation type="submission" date="2017-05" db="EMBL/GenBank/DDBJ databases">
        <title>Vagococcus spp. assemblies.</title>
        <authorList>
            <person name="Gulvik C.A."/>
        </authorList>
    </citation>
    <scope>NUCLEOTIDE SEQUENCE [LARGE SCALE GENOMIC DNA]</scope>
    <source>
        <strain evidence="11 12">CCUG 51432</strain>
    </source>
</reference>
<dbReference type="RefSeq" id="WP_126807464.1">
    <property type="nucleotide sequence ID" value="NZ_NGKA01000004.1"/>
</dbReference>
<dbReference type="Proteomes" id="UP000287605">
    <property type="component" value="Unassembled WGS sequence"/>
</dbReference>
<comment type="similarity">
    <text evidence="7">Belongs to the DNA polymerase HolA subunit family.</text>
</comment>
<evidence type="ECO:0000259" key="10">
    <source>
        <dbReference type="Pfam" id="PF21694"/>
    </source>
</evidence>
<dbReference type="PANTHER" id="PTHR34388">
    <property type="entry name" value="DNA POLYMERASE III SUBUNIT DELTA"/>
    <property type="match status" value="1"/>
</dbReference>
<evidence type="ECO:0000256" key="8">
    <source>
        <dbReference type="ARBA" id="ARBA00049244"/>
    </source>
</evidence>
<dbReference type="EC" id="2.7.7.7" evidence="1"/>
<keyword evidence="6" id="KW-0239">DNA-directed DNA polymerase</keyword>
<dbReference type="InterPro" id="IPR005790">
    <property type="entry name" value="DNA_polIII_delta"/>
</dbReference>
<evidence type="ECO:0000256" key="5">
    <source>
        <dbReference type="ARBA" id="ARBA00022705"/>
    </source>
</evidence>
<keyword evidence="4" id="KW-0548">Nucleotidyltransferase</keyword>
<dbReference type="GO" id="GO:0006261">
    <property type="term" value="P:DNA-templated DNA replication"/>
    <property type="evidence" value="ECO:0007669"/>
    <property type="project" value="TreeGrafter"/>
</dbReference>